<dbReference type="Gene3D" id="3.40.50.880">
    <property type="match status" value="1"/>
</dbReference>
<feature type="domain" description="DJ-1/PfpI" evidence="1">
    <location>
        <begin position="100"/>
        <end position="155"/>
    </location>
</feature>
<dbReference type="RefSeq" id="WP_073877008.1">
    <property type="nucleotide sequence ID" value="NZ_MPNT01000016.1"/>
</dbReference>
<dbReference type="InterPro" id="IPR002818">
    <property type="entry name" value="DJ-1/PfpI"/>
</dbReference>
<organism evidence="2 3">
    <name type="scientific">Mycobacterium paraffinicum</name>
    <dbReference type="NCBI Taxonomy" id="53378"/>
    <lineage>
        <taxon>Bacteria</taxon>
        <taxon>Bacillati</taxon>
        <taxon>Actinomycetota</taxon>
        <taxon>Actinomycetes</taxon>
        <taxon>Mycobacteriales</taxon>
        <taxon>Mycobacteriaceae</taxon>
        <taxon>Mycobacterium</taxon>
    </lineage>
</organism>
<proteinExistence type="predicted"/>
<dbReference type="EMBL" id="MPNT01000016">
    <property type="protein sequence ID" value="OJZ71992.1"/>
    <property type="molecule type" value="Genomic_DNA"/>
</dbReference>
<dbReference type="AlphaFoldDB" id="A0A1Q4HS67"/>
<dbReference type="Pfam" id="PF01965">
    <property type="entry name" value="DJ-1_PfpI"/>
    <property type="match status" value="1"/>
</dbReference>
<dbReference type="PANTHER" id="PTHR48094">
    <property type="entry name" value="PROTEIN/NUCLEIC ACID DEGLYCASE DJ-1-RELATED"/>
    <property type="match status" value="1"/>
</dbReference>
<dbReference type="GO" id="GO:0005737">
    <property type="term" value="C:cytoplasm"/>
    <property type="evidence" value="ECO:0007669"/>
    <property type="project" value="TreeGrafter"/>
</dbReference>
<keyword evidence="2" id="KW-0808">Transferase</keyword>
<dbReference type="SUPFAM" id="SSF52317">
    <property type="entry name" value="Class I glutamine amidotransferase-like"/>
    <property type="match status" value="1"/>
</dbReference>
<dbReference type="PANTHER" id="PTHR48094:SF22">
    <property type="entry name" value="DJ-1_PFPI DOMAIN-CONTAINING PROTEIN"/>
    <property type="match status" value="1"/>
</dbReference>
<keyword evidence="3" id="KW-1185">Reference proteome</keyword>
<accession>A0A1Q4HS67</accession>
<comment type="caution">
    <text evidence="2">The sequence shown here is derived from an EMBL/GenBank/DDBJ whole genome shotgun (WGS) entry which is preliminary data.</text>
</comment>
<dbReference type="GO" id="GO:0016740">
    <property type="term" value="F:transferase activity"/>
    <property type="evidence" value="ECO:0007669"/>
    <property type="project" value="UniProtKB-KW"/>
</dbReference>
<keyword evidence="2" id="KW-0315">Glutamine amidotransferase</keyword>
<dbReference type="GO" id="GO:0019243">
    <property type="term" value="P:methylglyoxal catabolic process to D-lactate via S-lactoyl-glutathione"/>
    <property type="evidence" value="ECO:0007669"/>
    <property type="project" value="TreeGrafter"/>
</dbReference>
<dbReference type="InterPro" id="IPR050325">
    <property type="entry name" value="Prot/Nucl_acid_deglycase"/>
</dbReference>
<evidence type="ECO:0000259" key="1">
    <source>
        <dbReference type="Pfam" id="PF01965"/>
    </source>
</evidence>
<protein>
    <submittedName>
        <fullName evidence="2">Type 1 glutamine amidotransferase domain-containing protein</fullName>
    </submittedName>
</protein>
<name>A0A1Q4HS67_9MYCO</name>
<gene>
    <name evidence="2" type="ORF">BRW65_18040</name>
</gene>
<dbReference type="STRING" id="53378.BRW65_18040"/>
<dbReference type="InterPro" id="IPR029062">
    <property type="entry name" value="Class_I_gatase-like"/>
</dbReference>
<dbReference type="Proteomes" id="UP000186438">
    <property type="component" value="Unassembled WGS sequence"/>
</dbReference>
<dbReference type="GO" id="GO:0019172">
    <property type="term" value="F:glyoxalase III activity"/>
    <property type="evidence" value="ECO:0007669"/>
    <property type="project" value="TreeGrafter"/>
</dbReference>
<dbReference type="OrthoDB" id="9792284at2"/>
<evidence type="ECO:0000313" key="2">
    <source>
        <dbReference type="EMBL" id="OJZ71992.1"/>
    </source>
</evidence>
<sequence>MSKGTILVVGSNATQLEAKTGGTITIGQFLNETAVPLMALVAAGYEFVLATPTGEKPHMDPDSDALLYFANDNAARTKARDFFNDHPAMNDVRTLRSVIDDGLDRFAGLFFPGGHAPVVDVMQDPDTRDVLRYFHTHAKPTAAICHGPMGLLAAMDNAREFRAALIDGDYTKARELAHGWQYAGYRMTVFSRSEEEFAEDNVFKAKLYFNMPDALEAASGTVVTTDENFTPYVVTDRELITAQNPMSDHALAETFLAALDKSA</sequence>
<evidence type="ECO:0000313" key="3">
    <source>
        <dbReference type="Proteomes" id="UP000186438"/>
    </source>
</evidence>
<dbReference type="CDD" id="cd03141">
    <property type="entry name" value="GATase1_Hsp31_like"/>
    <property type="match status" value="1"/>
</dbReference>
<reference evidence="2 3" key="1">
    <citation type="submission" date="2016-11" db="EMBL/GenBank/DDBJ databases">
        <title>Genome sequences of unsequenced Mycobacteria.</title>
        <authorList>
            <person name="Greninger A.L."/>
            <person name="Fang F."/>
            <person name="Jerome K.R."/>
        </authorList>
    </citation>
    <scope>NUCLEOTIDE SEQUENCE [LARGE SCALE GENOMIC DNA]</scope>
    <source>
        <strain evidence="2 3">M11</strain>
    </source>
</reference>